<dbReference type="AlphaFoldDB" id="A0A420WJV3"/>
<name>A0A420WJV3_9PROT</name>
<dbReference type="InterPro" id="IPR050248">
    <property type="entry name" value="Polysacc_deacetylase_ArnD"/>
</dbReference>
<reference evidence="8 9" key="1">
    <citation type="submission" date="2018-10" db="EMBL/GenBank/DDBJ databases">
        <title>Genomic Encyclopedia of Type Strains, Phase IV (KMG-IV): sequencing the most valuable type-strain genomes for metagenomic binning, comparative biology and taxonomic classification.</title>
        <authorList>
            <person name="Goeker M."/>
        </authorList>
    </citation>
    <scope>NUCLEOTIDE SEQUENCE [LARGE SCALE GENOMIC DNA]</scope>
    <source>
        <strain evidence="8 9">DSM 22008</strain>
    </source>
</reference>
<accession>A0A420WJV3</accession>
<keyword evidence="4" id="KW-0479">Metal-binding</keyword>
<evidence type="ECO:0000259" key="7">
    <source>
        <dbReference type="PROSITE" id="PS51677"/>
    </source>
</evidence>
<comment type="function">
    <text evidence="1">Is involved in generating a small heat-stable compound (Nod), an acylated oligomer of N-acetylglucosamine, that stimulates mitosis in various plant protoplasts.</text>
</comment>
<evidence type="ECO:0000313" key="8">
    <source>
        <dbReference type="EMBL" id="RKQ71229.1"/>
    </source>
</evidence>
<protein>
    <recommendedName>
        <fullName evidence="3">Chitooligosaccharide deacetylase</fullName>
    </recommendedName>
    <alternativeName>
        <fullName evidence="6">Nodulation protein B</fullName>
    </alternativeName>
</protein>
<dbReference type="EMBL" id="RBII01000001">
    <property type="protein sequence ID" value="RKQ71229.1"/>
    <property type="molecule type" value="Genomic_DNA"/>
</dbReference>
<dbReference type="GO" id="GO:0005975">
    <property type="term" value="P:carbohydrate metabolic process"/>
    <property type="evidence" value="ECO:0007669"/>
    <property type="project" value="InterPro"/>
</dbReference>
<dbReference type="PANTHER" id="PTHR10587:SF133">
    <property type="entry name" value="CHITIN DEACETYLASE 1-RELATED"/>
    <property type="match status" value="1"/>
</dbReference>
<dbReference type="SUPFAM" id="SSF88713">
    <property type="entry name" value="Glycoside hydrolase/deacetylase"/>
    <property type="match status" value="1"/>
</dbReference>
<dbReference type="Gene3D" id="3.20.20.370">
    <property type="entry name" value="Glycoside hydrolase/deacetylase"/>
    <property type="match status" value="1"/>
</dbReference>
<evidence type="ECO:0000256" key="2">
    <source>
        <dbReference type="ARBA" id="ARBA00010973"/>
    </source>
</evidence>
<keyword evidence="9" id="KW-1185">Reference proteome</keyword>
<feature type="domain" description="NodB homology" evidence="7">
    <location>
        <begin position="35"/>
        <end position="249"/>
    </location>
</feature>
<dbReference type="PANTHER" id="PTHR10587">
    <property type="entry name" value="GLYCOSYL TRANSFERASE-RELATED"/>
    <property type="match status" value="1"/>
</dbReference>
<keyword evidence="5" id="KW-0378">Hydrolase</keyword>
<evidence type="ECO:0000313" key="9">
    <source>
        <dbReference type="Proteomes" id="UP000282211"/>
    </source>
</evidence>
<evidence type="ECO:0000256" key="6">
    <source>
        <dbReference type="ARBA" id="ARBA00032976"/>
    </source>
</evidence>
<gene>
    <name evidence="8" type="ORF">DES40_0542</name>
</gene>
<dbReference type="Proteomes" id="UP000282211">
    <property type="component" value="Unassembled WGS sequence"/>
</dbReference>
<proteinExistence type="inferred from homology"/>
<dbReference type="GO" id="GO:0046872">
    <property type="term" value="F:metal ion binding"/>
    <property type="evidence" value="ECO:0007669"/>
    <property type="project" value="UniProtKB-KW"/>
</dbReference>
<evidence type="ECO:0000256" key="1">
    <source>
        <dbReference type="ARBA" id="ARBA00003236"/>
    </source>
</evidence>
<dbReference type="Pfam" id="PF01522">
    <property type="entry name" value="Polysacc_deac_1"/>
    <property type="match status" value="1"/>
</dbReference>
<sequence length="305" mass="34436">MKRRDFLSGVAATACLSCAPSIITKPRPRLAVTMDDFSLSFDKVLTPLERNARILSAFDRFSHKAAGFVSGKFVEHELGDRVLKTWQEAGHVIGNHSYSHLNSSSEDHELIKADILKNHERLKSYSAYEKYFRFPFLAEGGNSEKIEIYRTFLRANGFLPAPVTIDSIDWYTASRFEKRLSENPKMGVSTYKKYYVEMVVKLSRHFQNLAEKISHGDIPHILLMHHNILNGLFLGDVLQALSDDGWEFVDADKALSHSFYQVQPSTPIRGRSLLSVLAMETGISDTGYPDAYYGFGEKTMDALGL</sequence>
<comment type="caution">
    <text evidence="8">The sequence shown here is derived from an EMBL/GenBank/DDBJ whole genome shotgun (WGS) entry which is preliminary data.</text>
</comment>
<dbReference type="OrthoDB" id="5291101at2"/>
<evidence type="ECO:0000256" key="5">
    <source>
        <dbReference type="ARBA" id="ARBA00022801"/>
    </source>
</evidence>
<dbReference type="PROSITE" id="PS51677">
    <property type="entry name" value="NODB"/>
    <property type="match status" value="1"/>
</dbReference>
<dbReference type="InterPro" id="IPR011330">
    <property type="entry name" value="Glyco_hydro/deAcase_b/a-brl"/>
</dbReference>
<dbReference type="GO" id="GO:0016810">
    <property type="term" value="F:hydrolase activity, acting on carbon-nitrogen (but not peptide) bonds"/>
    <property type="evidence" value="ECO:0007669"/>
    <property type="project" value="InterPro"/>
</dbReference>
<comment type="similarity">
    <text evidence="2">Belongs to the polysaccharide deacetylase family.</text>
</comment>
<dbReference type="InterPro" id="IPR002509">
    <property type="entry name" value="NODB_dom"/>
</dbReference>
<organism evidence="8 9">
    <name type="scientific">Litorimonas taeanensis</name>
    <dbReference type="NCBI Taxonomy" id="568099"/>
    <lineage>
        <taxon>Bacteria</taxon>
        <taxon>Pseudomonadati</taxon>
        <taxon>Pseudomonadota</taxon>
        <taxon>Alphaproteobacteria</taxon>
        <taxon>Maricaulales</taxon>
        <taxon>Robiginitomaculaceae</taxon>
    </lineage>
</organism>
<evidence type="ECO:0000256" key="3">
    <source>
        <dbReference type="ARBA" id="ARBA00020071"/>
    </source>
</evidence>
<evidence type="ECO:0000256" key="4">
    <source>
        <dbReference type="ARBA" id="ARBA00022723"/>
    </source>
</evidence>
<dbReference type="InParanoid" id="A0A420WJV3"/>
<dbReference type="GO" id="GO:0016020">
    <property type="term" value="C:membrane"/>
    <property type="evidence" value="ECO:0007669"/>
    <property type="project" value="TreeGrafter"/>
</dbReference>